<protein>
    <submittedName>
        <fullName evidence="2">Uncharacterized protein</fullName>
    </submittedName>
</protein>
<reference evidence="2" key="1">
    <citation type="submission" date="2020-08" db="EMBL/GenBank/DDBJ databases">
        <title>Genome sequencing and assembly of the red palm weevil Rhynchophorus ferrugineus.</title>
        <authorList>
            <person name="Dias G.B."/>
            <person name="Bergman C.M."/>
            <person name="Manee M."/>
        </authorList>
    </citation>
    <scope>NUCLEOTIDE SEQUENCE</scope>
    <source>
        <strain evidence="2">AA-2017</strain>
        <tissue evidence="2">Whole larva</tissue>
    </source>
</reference>
<dbReference type="Proteomes" id="UP000625711">
    <property type="component" value="Unassembled WGS sequence"/>
</dbReference>
<evidence type="ECO:0000313" key="3">
    <source>
        <dbReference type="Proteomes" id="UP000625711"/>
    </source>
</evidence>
<organism evidence="2 3">
    <name type="scientific">Rhynchophorus ferrugineus</name>
    <name type="common">Red palm weevil</name>
    <name type="synonym">Curculio ferrugineus</name>
    <dbReference type="NCBI Taxonomy" id="354439"/>
    <lineage>
        <taxon>Eukaryota</taxon>
        <taxon>Metazoa</taxon>
        <taxon>Ecdysozoa</taxon>
        <taxon>Arthropoda</taxon>
        <taxon>Hexapoda</taxon>
        <taxon>Insecta</taxon>
        <taxon>Pterygota</taxon>
        <taxon>Neoptera</taxon>
        <taxon>Endopterygota</taxon>
        <taxon>Coleoptera</taxon>
        <taxon>Polyphaga</taxon>
        <taxon>Cucujiformia</taxon>
        <taxon>Curculionidae</taxon>
        <taxon>Dryophthorinae</taxon>
        <taxon>Rhynchophorus</taxon>
    </lineage>
</organism>
<gene>
    <name evidence="2" type="ORF">GWI33_010567</name>
</gene>
<keyword evidence="3" id="KW-1185">Reference proteome</keyword>
<sequence>MSTEDDERRGRPKEVGFHVRISFRNNTPRPQTVQENSFLGINSEGKQPPHDGECGPDQFHCPGARLPGRLESDVDPREDQQYRISKKIDFPLEIYFYR</sequence>
<dbReference type="EMBL" id="JAACXV010000053">
    <property type="protein sequence ID" value="KAF7285468.1"/>
    <property type="molecule type" value="Genomic_DNA"/>
</dbReference>
<feature type="region of interest" description="Disordered" evidence="1">
    <location>
        <begin position="40"/>
        <end position="78"/>
    </location>
</feature>
<name>A0A834IUT8_RHYFE</name>
<evidence type="ECO:0000313" key="2">
    <source>
        <dbReference type="EMBL" id="KAF7285468.1"/>
    </source>
</evidence>
<comment type="caution">
    <text evidence="2">The sequence shown here is derived from an EMBL/GenBank/DDBJ whole genome shotgun (WGS) entry which is preliminary data.</text>
</comment>
<dbReference type="AlphaFoldDB" id="A0A834IUT8"/>
<accession>A0A834IUT8</accession>
<proteinExistence type="predicted"/>
<feature type="compositionally biased region" description="Basic and acidic residues" evidence="1">
    <location>
        <begin position="68"/>
        <end position="78"/>
    </location>
</feature>
<evidence type="ECO:0000256" key="1">
    <source>
        <dbReference type="SAM" id="MobiDB-lite"/>
    </source>
</evidence>